<reference evidence="1" key="2">
    <citation type="submission" date="2023-05" db="EMBL/GenBank/DDBJ databases">
        <authorList>
            <consortium name="Lawrence Berkeley National Laboratory"/>
            <person name="Steindorff A."/>
            <person name="Hensen N."/>
            <person name="Bonometti L."/>
            <person name="Westerberg I."/>
            <person name="Brannstrom I.O."/>
            <person name="Guillou S."/>
            <person name="Cros-Aarteil S."/>
            <person name="Calhoun S."/>
            <person name="Haridas S."/>
            <person name="Kuo A."/>
            <person name="Mondo S."/>
            <person name="Pangilinan J."/>
            <person name="Riley R."/>
            <person name="Labutti K."/>
            <person name="Andreopoulos B."/>
            <person name="Lipzen A."/>
            <person name="Chen C."/>
            <person name="Yanf M."/>
            <person name="Daum C."/>
            <person name="Ng V."/>
            <person name="Clum A."/>
            <person name="Ohm R."/>
            <person name="Martin F."/>
            <person name="Silar P."/>
            <person name="Natvig D."/>
            <person name="Lalanne C."/>
            <person name="Gautier V."/>
            <person name="Ament-Velasquez S.L."/>
            <person name="Kruys A."/>
            <person name="Hutchinson M.I."/>
            <person name="Powell A.J."/>
            <person name="Barry K."/>
            <person name="Miller A.N."/>
            <person name="Grigoriev I.V."/>
            <person name="Debuchy R."/>
            <person name="Gladieux P."/>
            <person name="Thoren M.H."/>
            <person name="Johannesson H."/>
        </authorList>
    </citation>
    <scope>NUCLEOTIDE SEQUENCE</scope>
    <source>
        <strain evidence="1">PSN243</strain>
    </source>
</reference>
<organism evidence="1 2">
    <name type="scientific">Podospora aff. communis PSN243</name>
    <dbReference type="NCBI Taxonomy" id="3040156"/>
    <lineage>
        <taxon>Eukaryota</taxon>
        <taxon>Fungi</taxon>
        <taxon>Dikarya</taxon>
        <taxon>Ascomycota</taxon>
        <taxon>Pezizomycotina</taxon>
        <taxon>Sordariomycetes</taxon>
        <taxon>Sordariomycetidae</taxon>
        <taxon>Sordariales</taxon>
        <taxon>Podosporaceae</taxon>
        <taxon>Podospora</taxon>
    </lineage>
</organism>
<feature type="non-terminal residue" evidence="1">
    <location>
        <position position="1"/>
    </location>
</feature>
<protein>
    <submittedName>
        <fullName evidence="1">Uncharacterized protein</fullName>
    </submittedName>
</protein>
<name>A0AAV9GS42_9PEZI</name>
<evidence type="ECO:0000313" key="1">
    <source>
        <dbReference type="EMBL" id="KAK4451210.1"/>
    </source>
</evidence>
<comment type="caution">
    <text evidence="1">The sequence shown here is derived from an EMBL/GenBank/DDBJ whole genome shotgun (WGS) entry which is preliminary data.</text>
</comment>
<evidence type="ECO:0000313" key="2">
    <source>
        <dbReference type="Proteomes" id="UP001321760"/>
    </source>
</evidence>
<sequence length="188" mass="21838">SHAVLVTDLSRNLIDGIGAAFNLNPEPFEEHLVQSGYTSTSYEDPDPSTWPTRFLQKQHVSLRWYSLVMRRDVEPRTDHHRRALIRDNKLEWLGPSRLPRKRNQQYKALRVLGNIFRRESPLSSTYWKPKAKLIENRDSSSNFVALVETGEVGQNGFKTDWATDYLSGKPEDFSIVGWEERVTFCWGE</sequence>
<keyword evidence="2" id="KW-1185">Reference proteome</keyword>
<gene>
    <name evidence="1" type="ORF">QBC34DRAFT_274395</name>
</gene>
<dbReference type="EMBL" id="MU865929">
    <property type="protein sequence ID" value="KAK4451210.1"/>
    <property type="molecule type" value="Genomic_DNA"/>
</dbReference>
<dbReference type="AlphaFoldDB" id="A0AAV9GS42"/>
<dbReference type="Proteomes" id="UP001321760">
    <property type="component" value="Unassembled WGS sequence"/>
</dbReference>
<accession>A0AAV9GS42</accession>
<feature type="non-terminal residue" evidence="1">
    <location>
        <position position="188"/>
    </location>
</feature>
<proteinExistence type="predicted"/>
<reference evidence="1" key="1">
    <citation type="journal article" date="2023" name="Mol. Phylogenet. Evol.">
        <title>Genome-scale phylogeny and comparative genomics of the fungal order Sordariales.</title>
        <authorList>
            <person name="Hensen N."/>
            <person name="Bonometti L."/>
            <person name="Westerberg I."/>
            <person name="Brannstrom I.O."/>
            <person name="Guillou S."/>
            <person name="Cros-Aarteil S."/>
            <person name="Calhoun S."/>
            <person name="Haridas S."/>
            <person name="Kuo A."/>
            <person name="Mondo S."/>
            <person name="Pangilinan J."/>
            <person name="Riley R."/>
            <person name="LaButti K."/>
            <person name="Andreopoulos B."/>
            <person name="Lipzen A."/>
            <person name="Chen C."/>
            <person name="Yan M."/>
            <person name="Daum C."/>
            <person name="Ng V."/>
            <person name="Clum A."/>
            <person name="Steindorff A."/>
            <person name="Ohm R.A."/>
            <person name="Martin F."/>
            <person name="Silar P."/>
            <person name="Natvig D.O."/>
            <person name="Lalanne C."/>
            <person name="Gautier V."/>
            <person name="Ament-Velasquez S.L."/>
            <person name="Kruys A."/>
            <person name="Hutchinson M.I."/>
            <person name="Powell A.J."/>
            <person name="Barry K."/>
            <person name="Miller A.N."/>
            <person name="Grigoriev I.V."/>
            <person name="Debuchy R."/>
            <person name="Gladieux P."/>
            <person name="Hiltunen Thoren M."/>
            <person name="Johannesson H."/>
        </authorList>
    </citation>
    <scope>NUCLEOTIDE SEQUENCE</scope>
    <source>
        <strain evidence="1">PSN243</strain>
    </source>
</reference>